<feature type="compositionally biased region" description="Basic and acidic residues" evidence="1">
    <location>
        <begin position="69"/>
        <end position="92"/>
    </location>
</feature>
<protein>
    <submittedName>
        <fullName evidence="2">Uncharacterized protein</fullName>
    </submittedName>
</protein>
<dbReference type="PANTHER" id="PTHR13265">
    <property type="entry name" value="THO COMPLEX SUBUNIT 1"/>
    <property type="match status" value="1"/>
</dbReference>
<feature type="compositionally biased region" description="Basic and acidic residues" evidence="1">
    <location>
        <begin position="389"/>
        <end position="400"/>
    </location>
</feature>
<feature type="region of interest" description="Disordered" evidence="1">
    <location>
        <begin position="64"/>
        <end position="104"/>
    </location>
</feature>
<evidence type="ECO:0000256" key="1">
    <source>
        <dbReference type="SAM" id="MobiDB-lite"/>
    </source>
</evidence>
<sequence>EGRGYYFFPKFLTSWELFDLELLDVTFRRQILVQFIIILNHLLLLAPLEKSKFEKQKALATQQNEELDAAEKAEEDRRRKAWESESTKRQSEGKPPLGPFPGLTEKEKEQFRKKKVTFNRFVDWGVGFERKDAEWLLETRKEVVRAYEESFPNGKAFFKNVSVVLTHEKNWVNWKARTCDTFEAQAEKAVLESGVRRRGRLLKHLQSDDQYGTPALTDVWGRKAHVADFLETEKPASVAPKFSEFIDRLEGQTKPDSLELEEGIEVEESYFVDELFTWRSYRAALKTNVSMFHNANKDAKLVLDLNGKKMGESLLGEFRRVRREDADNVVKAESGGGGGNGVKRPTTETDEALRKKIKLEQEGGGAVERRTPEAMMGLDGSRPGTPVETPKKEDGMEVDG</sequence>
<dbReference type="GO" id="GO:0000445">
    <property type="term" value="C:THO complex part of transcription export complex"/>
    <property type="evidence" value="ECO:0007669"/>
    <property type="project" value="TreeGrafter"/>
</dbReference>
<name>A0AAD5S4H8_9FUNG</name>
<keyword evidence="3" id="KW-1185">Reference proteome</keyword>
<feature type="region of interest" description="Disordered" evidence="1">
    <location>
        <begin position="328"/>
        <end position="400"/>
    </location>
</feature>
<comment type="caution">
    <text evidence="2">The sequence shown here is derived from an EMBL/GenBank/DDBJ whole genome shotgun (WGS) entry which is preliminary data.</text>
</comment>
<dbReference type="PANTHER" id="PTHR13265:SF0">
    <property type="entry name" value="HPR1"/>
    <property type="match status" value="1"/>
</dbReference>
<dbReference type="GO" id="GO:0006406">
    <property type="term" value="P:mRNA export from nucleus"/>
    <property type="evidence" value="ECO:0007669"/>
    <property type="project" value="TreeGrafter"/>
</dbReference>
<dbReference type="AlphaFoldDB" id="A0AAD5S4H8"/>
<dbReference type="EMBL" id="JADGJD010001487">
    <property type="protein sequence ID" value="KAJ3041394.1"/>
    <property type="molecule type" value="Genomic_DNA"/>
</dbReference>
<evidence type="ECO:0000313" key="2">
    <source>
        <dbReference type="EMBL" id="KAJ3041394.1"/>
    </source>
</evidence>
<organism evidence="2 3">
    <name type="scientific">Rhizophlyctis rosea</name>
    <dbReference type="NCBI Taxonomy" id="64517"/>
    <lineage>
        <taxon>Eukaryota</taxon>
        <taxon>Fungi</taxon>
        <taxon>Fungi incertae sedis</taxon>
        <taxon>Chytridiomycota</taxon>
        <taxon>Chytridiomycota incertae sedis</taxon>
        <taxon>Chytridiomycetes</taxon>
        <taxon>Rhizophlyctidales</taxon>
        <taxon>Rhizophlyctidaceae</taxon>
        <taxon>Rhizophlyctis</taxon>
    </lineage>
</organism>
<dbReference type="InterPro" id="IPR021861">
    <property type="entry name" value="THO_THOC1"/>
</dbReference>
<dbReference type="Pfam" id="PF11957">
    <property type="entry name" value="efThoc1"/>
    <property type="match status" value="1"/>
</dbReference>
<evidence type="ECO:0000313" key="3">
    <source>
        <dbReference type="Proteomes" id="UP001212841"/>
    </source>
</evidence>
<feature type="compositionally biased region" description="Basic and acidic residues" evidence="1">
    <location>
        <begin position="345"/>
        <end position="372"/>
    </location>
</feature>
<proteinExistence type="predicted"/>
<feature type="non-terminal residue" evidence="2">
    <location>
        <position position="1"/>
    </location>
</feature>
<accession>A0AAD5S4H8</accession>
<gene>
    <name evidence="2" type="ORF">HK097_002274</name>
</gene>
<reference evidence="2" key="1">
    <citation type="submission" date="2020-05" db="EMBL/GenBank/DDBJ databases">
        <title>Phylogenomic resolution of chytrid fungi.</title>
        <authorList>
            <person name="Stajich J.E."/>
            <person name="Amses K."/>
            <person name="Simmons R."/>
            <person name="Seto K."/>
            <person name="Myers J."/>
            <person name="Bonds A."/>
            <person name="Quandt C.A."/>
            <person name="Barry K."/>
            <person name="Liu P."/>
            <person name="Grigoriev I."/>
            <person name="Longcore J.E."/>
            <person name="James T.Y."/>
        </authorList>
    </citation>
    <scope>NUCLEOTIDE SEQUENCE</scope>
    <source>
        <strain evidence="2">JEL0318</strain>
    </source>
</reference>
<dbReference type="Proteomes" id="UP001212841">
    <property type="component" value="Unassembled WGS sequence"/>
</dbReference>